<evidence type="ECO:0000313" key="3">
    <source>
        <dbReference type="EMBL" id="CAB4531411.1"/>
    </source>
</evidence>
<dbReference type="CDD" id="cd03814">
    <property type="entry name" value="GT4-like"/>
    <property type="match status" value="1"/>
</dbReference>
<accession>A0A6J6AXG9</accession>
<evidence type="ECO:0000259" key="1">
    <source>
        <dbReference type="Pfam" id="PF00534"/>
    </source>
</evidence>
<dbReference type="PANTHER" id="PTHR45947">
    <property type="entry name" value="SULFOQUINOVOSYL TRANSFERASE SQD2"/>
    <property type="match status" value="1"/>
</dbReference>
<sequence>MFENSSSEKLRIAVVTEAFLPQVNGVTNSVLRLLEYCKAQGHEVLIIAPESEGAPTRYLDYKIKHVPSISMKKLIPMGVPRKYLEPLLEGFAPDVIHLASPIFLGHYVARIAKKMGIPTVSVYQTDIAGFARHYGLTIAHSTLKRWVSRIHQASDITLAPSKWACRDLEQSGVKNVRLWKRGVDLVNFTPERRDASLRANIMGKNEKLIVGYVGRLANEKRIDDLAVLDKQENTQLVIVGDGPAALRFKKSLPNARFVGYQSGTELARYVASFDIFVHTGKHETFCQGIQEALASGVPVIGPDTGGPVDLIDHGVTGLLIDTADPNQLLDAVETLRSHSSLDLMQAAARKAVQHRTWDYINAQLIDHYKDVIFEISKKRGMVA</sequence>
<dbReference type="Gene3D" id="3.40.50.2000">
    <property type="entry name" value="Glycogen Phosphorylase B"/>
    <property type="match status" value="2"/>
</dbReference>
<proteinExistence type="predicted"/>
<dbReference type="EMBL" id="CAEZSD010000032">
    <property type="protein sequence ID" value="CAB4531411.1"/>
    <property type="molecule type" value="Genomic_DNA"/>
</dbReference>
<organism evidence="3">
    <name type="scientific">freshwater metagenome</name>
    <dbReference type="NCBI Taxonomy" id="449393"/>
    <lineage>
        <taxon>unclassified sequences</taxon>
        <taxon>metagenomes</taxon>
        <taxon>ecological metagenomes</taxon>
    </lineage>
</organism>
<name>A0A6J6AXG9_9ZZZZ</name>
<dbReference type="Pfam" id="PF13439">
    <property type="entry name" value="Glyco_transf_4"/>
    <property type="match status" value="1"/>
</dbReference>
<dbReference type="AlphaFoldDB" id="A0A6J6AXG9"/>
<protein>
    <submittedName>
        <fullName evidence="3">Unannotated protein</fullName>
    </submittedName>
</protein>
<dbReference type="GO" id="GO:0016758">
    <property type="term" value="F:hexosyltransferase activity"/>
    <property type="evidence" value="ECO:0007669"/>
    <property type="project" value="TreeGrafter"/>
</dbReference>
<gene>
    <name evidence="3" type="ORF">UFOPK1399_00408</name>
</gene>
<evidence type="ECO:0000259" key="2">
    <source>
        <dbReference type="Pfam" id="PF13439"/>
    </source>
</evidence>
<dbReference type="InterPro" id="IPR028098">
    <property type="entry name" value="Glyco_trans_4-like_N"/>
</dbReference>
<dbReference type="InterPro" id="IPR050194">
    <property type="entry name" value="Glycosyltransferase_grp1"/>
</dbReference>
<reference evidence="3" key="1">
    <citation type="submission" date="2020-05" db="EMBL/GenBank/DDBJ databases">
        <authorList>
            <person name="Chiriac C."/>
            <person name="Salcher M."/>
            <person name="Ghai R."/>
            <person name="Kavagutti S V."/>
        </authorList>
    </citation>
    <scope>NUCLEOTIDE SEQUENCE</scope>
</reference>
<feature type="domain" description="Glycosyltransferase subfamily 4-like N-terminal" evidence="2">
    <location>
        <begin position="23"/>
        <end position="185"/>
    </location>
</feature>
<dbReference type="SUPFAM" id="SSF53756">
    <property type="entry name" value="UDP-Glycosyltransferase/glycogen phosphorylase"/>
    <property type="match status" value="1"/>
</dbReference>
<feature type="domain" description="Glycosyl transferase family 1" evidence="1">
    <location>
        <begin position="204"/>
        <end position="339"/>
    </location>
</feature>
<dbReference type="PANTHER" id="PTHR45947:SF3">
    <property type="entry name" value="SULFOQUINOVOSYL TRANSFERASE SQD2"/>
    <property type="match status" value="1"/>
</dbReference>
<dbReference type="InterPro" id="IPR001296">
    <property type="entry name" value="Glyco_trans_1"/>
</dbReference>
<dbReference type="Pfam" id="PF00534">
    <property type="entry name" value="Glycos_transf_1"/>
    <property type="match status" value="1"/>
</dbReference>